<proteinExistence type="predicted"/>
<comment type="caution">
    <text evidence="1">The sequence shown here is derived from an EMBL/GenBank/DDBJ whole genome shotgun (WGS) entry which is preliminary data.</text>
</comment>
<dbReference type="Proteomes" id="UP000639010">
    <property type="component" value="Unassembled WGS sequence"/>
</dbReference>
<keyword evidence="2" id="KW-1185">Reference proteome</keyword>
<organism evidence="1 2">
    <name type="scientific">Desulfomicrobium macestii</name>
    <dbReference type="NCBI Taxonomy" id="90731"/>
    <lineage>
        <taxon>Bacteria</taxon>
        <taxon>Pseudomonadati</taxon>
        <taxon>Thermodesulfobacteriota</taxon>
        <taxon>Desulfovibrionia</taxon>
        <taxon>Desulfovibrionales</taxon>
        <taxon>Desulfomicrobiaceae</taxon>
        <taxon>Desulfomicrobium</taxon>
    </lineage>
</organism>
<evidence type="ECO:0000313" key="1">
    <source>
        <dbReference type="EMBL" id="MBE1427128.1"/>
    </source>
</evidence>
<dbReference type="EMBL" id="JADBGG010000045">
    <property type="protein sequence ID" value="MBE1427128.1"/>
    <property type="molecule type" value="Genomic_DNA"/>
</dbReference>
<gene>
    <name evidence="1" type="ORF">H4684_003816</name>
</gene>
<dbReference type="InterPro" id="IPR027417">
    <property type="entry name" value="P-loop_NTPase"/>
</dbReference>
<dbReference type="Gene3D" id="3.40.50.300">
    <property type="entry name" value="P-loop containing nucleotide triphosphate hydrolases"/>
    <property type="match status" value="1"/>
</dbReference>
<evidence type="ECO:0000313" key="2">
    <source>
        <dbReference type="Proteomes" id="UP000639010"/>
    </source>
</evidence>
<dbReference type="Gene3D" id="3.30.420.280">
    <property type="match status" value="1"/>
</dbReference>
<sequence>MENPERIVGYEVAHSILDELDTLPTEKARMVWNKVIARNRQKCSWPNTVAVATTPEGFRFVYERWVKNPAPGYVLFKARTMDNAANLPDGYIDNLRNAYPSNLLAAYLEGEFVNLTHGRVYAEFDREANSSDETIKPGEPLFVGMDFNVGKMAAVIWVVRGKDPHAVDEIVNGYDTPDMIRQIQGRYPGHRINLYPDASGGGRRSVDASQSDLALLRQARFSVFVNGRNPAVKDRVLATNKLICSSGGRHVDQHPYEAKTSAP</sequence>
<accession>A0ABR9H8V8</accession>
<protein>
    <submittedName>
        <fullName evidence="1">Phage terminase large subunit-like protein</fullName>
    </submittedName>
</protein>
<name>A0ABR9H8V8_9BACT</name>
<dbReference type="Pfam" id="PF03237">
    <property type="entry name" value="Terminase_6N"/>
    <property type="match status" value="1"/>
</dbReference>
<reference evidence="1 2" key="1">
    <citation type="submission" date="2020-10" db="EMBL/GenBank/DDBJ databases">
        <title>Genomic Encyclopedia of Type Strains, Phase IV (KMG-IV): sequencing the most valuable type-strain genomes for metagenomic binning, comparative biology and taxonomic classification.</title>
        <authorList>
            <person name="Goeker M."/>
        </authorList>
    </citation>
    <scope>NUCLEOTIDE SEQUENCE [LARGE SCALE GENOMIC DNA]</scope>
    <source>
        <strain evidence="1 2">DSM 4194</strain>
    </source>
</reference>